<evidence type="ECO:0000256" key="3">
    <source>
        <dbReference type="ARBA" id="ARBA00022692"/>
    </source>
</evidence>
<keyword evidence="12" id="KW-1185">Reference proteome</keyword>
<feature type="transmembrane region" description="Helical" evidence="8">
    <location>
        <begin position="220"/>
        <end position="239"/>
    </location>
</feature>
<dbReference type="SUPFAM" id="SSF52540">
    <property type="entry name" value="P-loop containing nucleoside triphosphate hydrolases"/>
    <property type="match status" value="1"/>
</dbReference>
<dbReference type="CDD" id="cd03223">
    <property type="entry name" value="ABCD_peroxisomal_ALDP"/>
    <property type="match status" value="1"/>
</dbReference>
<dbReference type="InterPro" id="IPR017871">
    <property type="entry name" value="ABC_transporter-like_CS"/>
</dbReference>
<evidence type="ECO:0000259" key="9">
    <source>
        <dbReference type="PROSITE" id="PS50893"/>
    </source>
</evidence>
<evidence type="ECO:0000256" key="6">
    <source>
        <dbReference type="ARBA" id="ARBA00022989"/>
    </source>
</evidence>
<evidence type="ECO:0000256" key="1">
    <source>
        <dbReference type="ARBA" id="ARBA00004651"/>
    </source>
</evidence>
<comment type="subcellular location">
    <subcellularLocation>
        <location evidence="1">Cell membrane</location>
        <topology evidence="1">Multi-pass membrane protein</topology>
    </subcellularLocation>
</comment>
<dbReference type="InterPro" id="IPR050835">
    <property type="entry name" value="ABC_transporter_sub-D"/>
</dbReference>
<dbReference type="Gene3D" id="3.40.50.300">
    <property type="entry name" value="P-loop containing nucleotide triphosphate hydrolases"/>
    <property type="match status" value="1"/>
</dbReference>
<protein>
    <submittedName>
        <fullName evidence="11">Vitamin B12 ABC transporter ATP-binding protein BacA</fullName>
    </submittedName>
</protein>
<dbReference type="InterPro" id="IPR003439">
    <property type="entry name" value="ABC_transporter-like_ATP-bd"/>
</dbReference>
<keyword evidence="5 11" id="KW-0067">ATP-binding</keyword>
<feature type="transmembrane region" description="Helical" evidence="8">
    <location>
        <begin position="59"/>
        <end position="83"/>
    </location>
</feature>
<evidence type="ECO:0000313" key="11">
    <source>
        <dbReference type="EMBL" id="GAA3655007.1"/>
    </source>
</evidence>
<keyword evidence="7 8" id="KW-0472">Membrane</keyword>
<dbReference type="InterPro" id="IPR003593">
    <property type="entry name" value="AAA+_ATPase"/>
</dbReference>
<dbReference type="EMBL" id="BAAAZP010000027">
    <property type="protein sequence ID" value="GAA3655007.1"/>
    <property type="molecule type" value="Genomic_DNA"/>
</dbReference>
<keyword evidence="3 8" id="KW-0812">Transmembrane</keyword>
<comment type="caution">
    <text evidence="11">The sequence shown here is derived from an EMBL/GenBank/DDBJ whole genome shotgun (WGS) entry which is preliminary data.</text>
</comment>
<dbReference type="Gene3D" id="1.20.1560.10">
    <property type="entry name" value="ABC transporter type 1, transmembrane domain"/>
    <property type="match status" value="1"/>
</dbReference>
<dbReference type="InterPro" id="IPR011527">
    <property type="entry name" value="ABC1_TM_dom"/>
</dbReference>
<dbReference type="InterPro" id="IPR027417">
    <property type="entry name" value="P-loop_NTPase"/>
</dbReference>
<feature type="domain" description="ABC transporter" evidence="9">
    <location>
        <begin position="396"/>
        <end position="600"/>
    </location>
</feature>
<dbReference type="PROSITE" id="PS50893">
    <property type="entry name" value="ABC_TRANSPORTER_2"/>
    <property type="match status" value="1"/>
</dbReference>
<sequence length="602" mass="67577">MVMDWRHEWLTSFTSTAEHSGGIVLGGAVAVLLLTRYTRWGRQFRRLAFAYFRPGRTWAGWRLLLTLLLLLWLTVLGVRLEVLLSYASNGLFTSLQAMNADTFWFHVFVIGVLAAIYVSSSQLAYLIAQRLTIRWRTWLNDHALADWLNGRAYHRGRFVTAPVDNPDQRIEQDISMFAQQSYGLSLNAIAAALRLMSFTAVLWSLSGAMTIFGYQVPRAMVFLAYAYVIIASFVAFRIGRPLIRLNFLQEKLSASYRYALMRLMDNSENVAFYGGEGVERTTLTARFSSVIGNAWAYAKRSLRLQVFNGAVSQASVVFPYIIQAPRFFHRTISLGDVTQTADAFGQVHDALSFFRNSYGDFASYRATLERLTALMDANQESRALSGPAVIHRADALEIEDLRVWRPNSQPLIEGLTLSLSPGQALLVRGPSGSGKTTLLRSLASLWPHAHGIVRRPVGTHTLFLSQQPYVPLGSLRTALAYPEPGDLISEDRAREALRWVQLGHLEDRLDDETHWTRTLSPGEQQRLGFARILLTRPSLAFLDETTSAVDEGLEHALYRLIRERLPQCMLVSVGHRSTLSAFHTHHLHLLGAGRWGIDAAPG</sequence>
<name>A0ABP7BCJ5_9ACTN</name>
<feature type="domain" description="ABC transmembrane type-1" evidence="10">
    <location>
        <begin position="68"/>
        <end position="363"/>
    </location>
</feature>
<reference evidence="12" key="1">
    <citation type="journal article" date="2019" name="Int. J. Syst. Evol. Microbiol.">
        <title>The Global Catalogue of Microorganisms (GCM) 10K type strain sequencing project: providing services to taxonomists for standard genome sequencing and annotation.</title>
        <authorList>
            <consortium name="The Broad Institute Genomics Platform"/>
            <consortium name="The Broad Institute Genome Sequencing Center for Infectious Disease"/>
            <person name="Wu L."/>
            <person name="Ma J."/>
        </authorList>
    </citation>
    <scope>NUCLEOTIDE SEQUENCE [LARGE SCALE GENOMIC DNA]</scope>
    <source>
        <strain evidence="12">JCM 16904</strain>
    </source>
</reference>
<organism evidence="11 12">
    <name type="scientific">Nonomuraea antimicrobica</name>
    <dbReference type="NCBI Taxonomy" id="561173"/>
    <lineage>
        <taxon>Bacteria</taxon>
        <taxon>Bacillati</taxon>
        <taxon>Actinomycetota</taxon>
        <taxon>Actinomycetes</taxon>
        <taxon>Streptosporangiales</taxon>
        <taxon>Streptosporangiaceae</taxon>
        <taxon>Nonomuraea</taxon>
    </lineage>
</organism>
<evidence type="ECO:0000256" key="7">
    <source>
        <dbReference type="ARBA" id="ARBA00023136"/>
    </source>
</evidence>
<dbReference type="SMART" id="SM00382">
    <property type="entry name" value="AAA"/>
    <property type="match status" value="1"/>
</dbReference>
<evidence type="ECO:0000256" key="8">
    <source>
        <dbReference type="SAM" id="Phobius"/>
    </source>
</evidence>
<evidence type="ECO:0000256" key="5">
    <source>
        <dbReference type="ARBA" id="ARBA00022840"/>
    </source>
</evidence>
<dbReference type="SUPFAM" id="SSF90123">
    <property type="entry name" value="ABC transporter transmembrane region"/>
    <property type="match status" value="1"/>
</dbReference>
<dbReference type="GO" id="GO:0005524">
    <property type="term" value="F:ATP binding"/>
    <property type="evidence" value="ECO:0007669"/>
    <property type="project" value="UniProtKB-KW"/>
</dbReference>
<keyword evidence="6 8" id="KW-1133">Transmembrane helix</keyword>
<dbReference type="InterPro" id="IPR036640">
    <property type="entry name" value="ABC1_TM_sf"/>
</dbReference>
<feature type="transmembrane region" description="Helical" evidence="8">
    <location>
        <begin position="20"/>
        <end position="38"/>
    </location>
</feature>
<keyword evidence="4" id="KW-0547">Nucleotide-binding</keyword>
<dbReference type="Proteomes" id="UP001500902">
    <property type="component" value="Unassembled WGS sequence"/>
</dbReference>
<evidence type="ECO:0000256" key="2">
    <source>
        <dbReference type="ARBA" id="ARBA00022448"/>
    </source>
</evidence>
<dbReference type="PROSITE" id="PS50929">
    <property type="entry name" value="ABC_TM1F"/>
    <property type="match status" value="1"/>
</dbReference>
<dbReference type="PANTHER" id="PTHR11384">
    <property type="entry name" value="ATP-BINDING CASSETTE, SUB-FAMILY D MEMBER"/>
    <property type="match status" value="1"/>
</dbReference>
<dbReference type="PANTHER" id="PTHR11384:SF59">
    <property type="entry name" value="LYSOSOMAL COBALAMIN TRANSPORTER ABCD4"/>
    <property type="match status" value="1"/>
</dbReference>
<dbReference type="PROSITE" id="PS00211">
    <property type="entry name" value="ABC_TRANSPORTER_1"/>
    <property type="match status" value="1"/>
</dbReference>
<evidence type="ECO:0000256" key="4">
    <source>
        <dbReference type="ARBA" id="ARBA00022741"/>
    </source>
</evidence>
<proteinExistence type="predicted"/>
<dbReference type="Pfam" id="PF00005">
    <property type="entry name" value="ABC_tran"/>
    <property type="match status" value="1"/>
</dbReference>
<evidence type="ECO:0000259" key="10">
    <source>
        <dbReference type="PROSITE" id="PS50929"/>
    </source>
</evidence>
<keyword evidence="2" id="KW-0813">Transport</keyword>
<feature type="transmembrane region" description="Helical" evidence="8">
    <location>
        <begin position="103"/>
        <end position="128"/>
    </location>
</feature>
<evidence type="ECO:0000313" key="12">
    <source>
        <dbReference type="Proteomes" id="UP001500902"/>
    </source>
</evidence>
<dbReference type="Pfam" id="PF06472">
    <property type="entry name" value="ABC_membrane_2"/>
    <property type="match status" value="1"/>
</dbReference>
<gene>
    <name evidence="11" type="primary">bacA</name>
    <name evidence="11" type="ORF">GCM10022224_017620</name>
</gene>
<accession>A0ABP7BCJ5</accession>